<reference evidence="3" key="2">
    <citation type="submission" date="2016-04" db="EMBL/GenBank/DDBJ databases">
        <title>Planomonospora sphaerica JCM9374 whole genome shotgun sequence.</title>
        <authorList>
            <person name="Suzuki T."/>
            <person name="Dohra H."/>
            <person name="Kodani S."/>
        </authorList>
    </citation>
    <scope>NUCLEOTIDE SEQUENCE [LARGE SCALE GENOMIC DNA]</scope>
    <source>
        <strain evidence="3">JCM 9374</strain>
    </source>
</reference>
<evidence type="ECO:0000313" key="3">
    <source>
        <dbReference type="Proteomes" id="UP000077701"/>
    </source>
</evidence>
<dbReference type="AlphaFoldDB" id="A0A171CEJ5"/>
<evidence type="ECO:0000313" key="2">
    <source>
        <dbReference type="EMBL" id="GAT66590.1"/>
    </source>
</evidence>
<feature type="region of interest" description="Disordered" evidence="1">
    <location>
        <begin position="79"/>
        <end position="98"/>
    </location>
</feature>
<gene>
    <name evidence="2" type="ORF">PS9374_02240</name>
</gene>
<name>A0A171CEJ5_9ACTN</name>
<dbReference type="STRING" id="161355.PS9374_02240"/>
<keyword evidence="3" id="KW-1185">Reference proteome</keyword>
<dbReference type="Proteomes" id="UP000077701">
    <property type="component" value="Unassembled WGS sequence"/>
</dbReference>
<sequence>MPARAHRLRFMRTYVTEAGSSPTSTVARHGAVPVSQVRSAAAEAARWVMRRAEVAPSMRRAVCVWVMGRSCRSLRNAQAHGGDGIAEPLPGGAPPKRQSRLGIHCNAVAVCRSRS</sequence>
<dbReference type="EMBL" id="BDCX01000004">
    <property type="protein sequence ID" value="GAT66590.1"/>
    <property type="molecule type" value="Genomic_DNA"/>
</dbReference>
<protein>
    <submittedName>
        <fullName evidence="2">Uncharacterized protein</fullName>
    </submittedName>
</protein>
<comment type="caution">
    <text evidence="2">The sequence shown here is derived from an EMBL/GenBank/DDBJ whole genome shotgun (WGS) entry which is preliminary data.</text>
</comment>
<reference evidence="2 3" key="1">
    <citation type="journal article" date="2016" name="Genome Announc.">
        <title>Draft Genome Sequence of Planomonospora sphaerica JCM9374, a Rare Actinomycete.</title>
        <authorList>
            <person name="Dohra H."/>
            <person name="Suzuki T."/>
            <person name="Inoue Y."/>
            <person name="Kodani S."/>
        </authorList>
    </citation>
    <scope>NUCLEOTIDE SEQUENCE [LARGE SCALE GENOMIC DNA]</scope>
    <source>
        <strain evidence="2 3">JCM 9374</strain>
    </source>
</reference>
<evidence type="ECO:0000256" key="1">
    <source>
        <dbReference type="SAM" id="MobiDB-lite"/>
    </source>
</evidence>
<accession>A0A171CEJ5</accession>
<organism evidence="2 3">
    <name type="scientific">Planomonospora sphaerica</name>
    <dbReference type="NCBI Taxonomy" id="161355"/>
    <lineage>
        <taxon>Bacteria</taxon>
        <taxon>Bacillati</taxon>
        <taxon>Actinomycetota</taxon>
        <taxon>Actinomycetes</taxon>
        <taxon>Streptosporangiales</taxon>
        <taxon>Streptosporangiaceae</taxon>
        <taxon>Planomonospora</taxon>
    </lineage>
</organism>
<proteinExistence type="predicted"/>